<keyword evidence="2" id="KW-0121">Carboxypeptidase</keyword>
<dbReference type="Pfam" id="PF00768">
    <property type="entry name" value="Peptidase_S11"/>
    <property type="match status" value="1"/>
</dbReference>
<organism evidence="2 3">
    <name type="scientific">Diaminobutyricimonas aerilata</name>
    <dbReference type="NCBI Taxonomy" id="1162967"/>
    <lineage>
        <taxon>Bacteria</taxon>
        <taxon>Bacillati</taxon>
        <taxon>Actinomycetota</taxon>
        <taxon>Actinomycetes</taxon>
        <taxon>Micrococcales</taxon>
        <taxon>Microbacteriaceae</taxon>
        <taxon>Diaminobutyricimonas</taxon>
    </lineage>
</organism>
<comment type="caution">
    <text evidence="2">The sequence shown here is derived from an EMBL/GenBank/DDBJ whole genome shotgun (WGS) entry which is preliminary data.</text>
</comment>
<proteinExistence type="predicted"/>
<evidence type="ECO:0000313" key="2">
    <source>
        <dbReference type="EMBL" id="PJJ71880.1"/>
    </source>
</evidence>
<dbReference type="SUPFAM" id="SSF56601">
    <property type="entry name" value="beta-lactamase/transpeptidase-like"/>
    <property type="match status" value="1"/>
</dbReference>
<dbReference type="OrthoDB" id="5241551at2"/>
<accession>A0A2M9CJ15</accession>
<dbReference type="GO" id="GO:0009002">
    <property type="term" value="F:serine-type D-Ala-D-Ala carboxypeptidase activity"/>
    <property type="evidence" value="ECO:0007669"/>
    <property type="project" value="InterPro"/>
</dbReference>
<dbReference type="AlphaFoldDB" id="A0A2M9CJ15"/>
<gene>
    <name evidence="2" type="ORF">CLV46_1434</name>
</gene>
<sequence length="415" mass="41699">MVEGRRIARGIGVLIGTLAILTPGVYGAVTLLPPLPEPRVVQTAFTEPTEMPPLAVPLPAAGASALVSADGTVLGTGGSPDAVPMAGAAKTVLGLVTLDAHPIADGDGDTVTITADDVTAFAKYSAEGARVTPVTAGSTWTQRELLAAVALGSSNNLSETLARWAFGSVAAYLDAAAAWFDEQGLDSAEVVDATGIAAADVASAADLARIAQLAGTDPVLSTLYAERGVDSSNGRGLQDYAEYRPETGISGISRSYTDAAGVCLLFAMPLPTAEGAEPVTVYVSMLAQDSYPALSAALDGVLAAAPAALVPTEVVAEGAEIARVRTAWGDEATLVADRGLSGSGFAGSLPPATVDVVGGGFVTDGRNVGTAAFDVAGSTQRVALRAEGSIRDPGPGWRLTHPVEMSARVGALFGG</sequence>
<keyword evidence="3" id="KW-1185">Reference proteome</keyword>
<reference evidence="2 3" key="1">
    <citation type="submission" date="2017-11" db="EMBL/GenBank/DDBJ databases">
        <title>Genomic Encyclopedia of Archaeal and Bacterial Type Strains, Phase II (KMG-II): From Individual Species to Whole Genera.</title>
        <authorList>
            <person name="Goeker M."/>
        </authorList>
    </citation>
    <scope>NUCLEOTIDE SEQUENCE [LARGE SCALE GENOMIC DNA]</scope>
    <source>
        <strain evidence="2 3">DSM 27393</strain>
    </source>
</reference>
<dbReference type="EMBL" id="PGFF01000001">
    <property type="protein sequence ID" value="PJJ71880.1"/>
    <property type="molecule type" value="Genomic_DNA"/>
</dbReference>
<keyword evidence="2" id="KW-0645">Protease</keyword>
<dbReference type="RefSeq" id="WP_100364137.1">
    <property type="nucleotide sequence ID" value="NZ_PGFF01000001.1"/>
</dbReference>
<feature type="domain" description="Peptidase S11 D-alanyl-D-alanine carboxypeptidase A N-terminal" evidence="1">
    <location>
        <begin position="71"/>
        <end position="265"/>
    </location>
</feature>
<dbReference type="GO" id="GO:0006508">
    <property type="term" value="P:proteolysis"/>
    <property type="evidence" value="ECO:0007669"/>
    <property type="project" value="InterPro"/>
</dbReference>
<protein>
    <submittedName>
        <fullName evidence="2">D-alanyl-D-alanine carboxypeptidase-like protein</fullName>
    </submittedName>
</protein>
<evidence type="ECO:0000259" key="1">
    <source>
        <dbReference type="Pfam" id="PF00768"/>
    </source>
</evidence>
<dbReference type="InterPro" id="IPR001967">
    <property type="entry name" value="Peptidase_S11_N"/>
</dbReference>
<evidence type="ECO:0000313" key="3">
    <source>
        <dbReference type="Proteomes" id="UP000228758"/>
    </source>
</evidence>
<keyword evidence="2" id="KW-0378">Hydrolase</keyword>
<dbReference type="InterPro" id="IPR012338">
    <property type="entry name" value="Beta-lactam/transpept-like"/>
</dbReference>
<dbReference type="Gene3D" id="3.40.710.10">
    <property type="entry name" value="DD-peptidase/beta-lactamase superfamily"/>
    <property type="match status" value="1"/>
</dbReference>
<name>A0A2M9CJ15_9MICO</name>
<dbReference type="Proteomes" id="UP000228758">
    <property type="component" value="Unassembled WGS sequence"/>
</dbReference>